<dbReference type="PANTHER" id="PTHR30269">
    <property type="entry name" value="TRANSMEMBRANE PROTEIN YFCA"/>
    <property type="match status" value="1"/>
</dbReference>
<evidence type="ECO:0000256" key="5">
    <source>
        <dbReference type="ARBA" id="ARBA00022692"/>
    </source>
</evidence>
<keyword evidence="3" id="KW-0813">Transport</keyword>
<gene>
    <name evidence="9" type="ORF">DEAC_c28370</name>
</gene>
<dbReference type="AlphaFoldDB" id="A0A0J1FP63"/>
<evidence type="ECO:0000256" key="7">
    <source>
        <dbReference type="ARBA" id="ARBA00023136"/>
    </source>
</evidence>
<proteinExistence type="inferred from homology"/>
<feature type="transmembrane region" description="Helical" evidence="8">
    <location>
        <begin position="30"/>
        <end position="54"/>
    </location>
</feature>
<dbReference type="EMBL" id="LDZY01000009">
    <property type="protein sequence ID" value="KLU65285.1"/>
    <property type="molecule type" value="Genomic_DNA"/>
</dbReference>
<dbReference type="Pfam" id="PF01925">
    <property type="entry name" value="TauE"/>
    <property type="match status" value="1"/>
</dbReference>
<dbReference type="InterPro" id="IPR002781">
    <property type="entry name" value="TM_pro_TauE-like"/>
</dbReference>
<feature type="transmembrane region" description="Helical" evidence="8">
    <location>
        <begin position="7"/>
        <end position="24"/>
    </location>
</feature>
<feature type="transmembrane region" description="Helical" evidence="8">
    <location>
        <begin position="107"/>
        <end position="126"/>
    </location>
</feature>
<evidence type="ECO:0000256" key="6">
    <source>
        <dbReference type="ARBA" id="ARBA00022989"/>
    </source>
</evidence>
<organism evidence="9 10">
    <name type="scientific">Desulfosporosinus acididurans</name>
    <dbReference type="NCBI Taxonomy" id="476652"/>
    <lineage>
        <taxon>Bacteria</taxon>
        <taxon>Bacillati</taxon>
        <taxon>Bacillota</taxon>
        <taxon>Clostridia</taxon>
        <taxon>Eubacteriales</taxon>
        <taxon>Desulfitobacteriaceae</taxon>
        <taxon>Desulfosporosinus</taxon>
    </lineage>
</organism>
<keyword evidence="5 8" id="KW-0812">Transmembrane</keyword>
<reference evidence="9 10" key="1">
    <citation type="submission" date="2015-06" db="EMBL/GenBank/DDBJ databases">
        <title>Draft genome of the moderately acidophilic sulfate reducer Candidatus Desulfosporosinus acididurans strain M1.</title>
        <authorList>
            <person name="Poehlein A."/>
            <person name="Petzsch P."/>
            <person name="Johnson B.D."/>
            <person name="Schloemann M."/>
            <person name="Daniel R."/>
            <person name="Muehling M."/>
        </authorList>
    </citation>
    <scope>NUCLEOTIDE SEQUENCE [LARGE SCALE GENOMIC DNA]</scope>
    <source>
        <strain evidence="9 10">M1</strain>
    </source>
</reference>
<dbReference type="GO" id="GO:0005886">
    <property type="term" value="C:plasma membrane"/>
    <property type="evidence" value="ECO:0007669"/>
    <property type="project" value="UniProtKB-SubCell"/>
</dbReference>
<protein>
    <recommendedName>
        <fullName evidence="8">Probable membrane transporter protein</fullName>
    </recommendedName>
</protein>
<feature type="transmembrane region" description="Helical" evidence="8">
    <location>
        <begin position="193"/>
        <end position="223"/>
    </location>
</feature>
<evidence type="ECO:0000256" key="1">
    <source>
        <dbReference type="ARBA" id="ARBA00004651"/>
    </source>
</evidence>
<feature type="transmembrane region" description="Helical" evidence="8">
    <location>
        <begin position="235"/>
        <end position="253"/>
    </location>
</feature>
<dbReference type="PANTHER" id="PTHR30269:SF0">
    <property type="entry name" value="MEMBRANE TRANSPORTER PROTEIN YFCA-RELATED"/>
    <property type="match status" value="1"/>
</dbReference>
<sequence>MLNLSNYIIIALASLSAGAVNSIAGGGTLITFPVLTALGIPAVAANITNTVALCPGYLGGSLSQGKDLLNQKKRLWLYIPAAIVGGLLGGILLQVTPEVLFRELVPYLILLATALLVFQPIVRSYLTRRTKTTGAQPGSDIWGVVPVGIAAIYGGYFGAGLSIIVLAVLGITVDDSLTQLNALKQTIALITNLTAGLFFLFSGMVVWPVALVMAVGSLLGGALGGKLAGHVQPNVLRWIVVVIGLIVATLYFIR</sequence>
<dbReference type="InterPro" id="IPR052017">
    <property type="entry name" value="TSUP"/>
</dbReference>
<evidence type="ECO:0000313" key="10">
    <source>
        <dbReference type="Proteomes" id="UP000036356"/>
    </source>
</evidence>
<dbReference type="Proteomes" id="UP000036356">
    <property type="component" value="Unassembled WGS sequence"/>
</dbReference>
<evidence type="ECO:0000256" key="2">
    <source>
        <dbReference type="ARBA" id="ARBA00009142"/>
    </source>
</evidence>
<dbReference type="STRING" id="476652.DEAC_c28370"/>
<dbReference type="PATRIC" id="fig|476652.3.peg.2981"/>
<feature type="transmembrane region" description="Helical" evidence="8">
    <location>
        <begin position="147"/>
        <end position="173"/>
    </location>
</feature>
<evidence type="ECO:0000313" key="9">
    <source>
        <dbReference type="EMBL" id="KLU65285.1"/>
    </source>
</evidence>
<evidence type="ECO:0000256" key="8">
    <source>
        <dbReference type="RuleBase" id="RU363041"/>
    </source>
</evidence>
<comment type="similarity">
    <text evidence="2 8">Belongs to the 4-toluene sulfonate uptake permease (TSUP) (TC 2.A.102) family.</text>
</comment>
<keyword evidence="10" id="KW-1185">Reference proteome</keyword>
<keyword evidence="4 8" id="KW-1003">Cell membrane</keyword>
<name>A0A0J1FP63_9FIRM</name>
<evidence type="ECO:0000256" key="4">
    <source>
        <dbReference type="ARBA" id="ARBA00022475"/>
    </source>
</evidence>
<comment type="caution">
    <text evidence="9">The sequence shown here is derived from an EMBL/GenBank/DDBJ whole genome shotgun (WGS) entry which is preliminary data.</text>
</comment>
<keyword evidence="6 8" id="KW-1133">Transmembrane helix</keyword>
<evidence type="ECO:0000256" key="3">
    <source>
        <dbReference type="ARBA" id="ARBA00022448"/>
    </source>
</evidence>
<accession>A0A0J1FP63</accession>
<keyword evidence="7 8" id="KW-0472">Membrane</keyword>
<feature type="transmembrane region" description="Helical" evidence="8">
    <location>
        <begin position="75"/>
        <end position="95"/>
    </location>
</feature>
<comment type="subcellular location">
    <subcellularLocation>
        <location evidence="1 8">Cell membrane</location>
        <topology evidence="1 8">Multi-pass membrane protein</topology>
    </subcellularLocation>
</comment>